<reference evidence="1 2" key="1">
    <citation type="submission" date="2018-04" db="EMBL/GenBank/DDBJ databases">
        <authorList>
            <person name="Vogel A."/>
        </authorList>
    </citation>
    <scope>NUCLEOTIDE SEQUENCE [LARGE SCALE GENOMIC DNA]</scope>
</reference>
<protein>
    <recommendedName>
        <fullName evidence="3">Ubiquitin-like protease family profile domain-containing protein</fullName>
    </recommendedName>
</protein>
<dbReference type="InterPro" id="IPR038765">
    <property type="entry name" value="Papain-like_cys_pep_sf"/>
</dbReference>
<dbReference type="AlphaFoldDB" id="A0A484L2G0"/>
<accession>A0A484L2G0</accession>
<sequence>MILRGDIIPKAGDEGTRVVVGGSVNLCRIKRTCEYSELLREIRDIKVTQAAQAIIMKKIVGINENRNSVEDVTKDGLEKEVIKDSVERNMGKDVDALKLKPCADEDLEVDNAKEPNNGAPTFKIMTPTKHKAACSESLMADHEMLDGRRTLPIPFTNTQHSVRGCAIMDFGTFVVSITVMKEVRYNCGMFVLNFAEFLMMNKDVAEVKKRDMQAYRVKMTTQLLTYRGRSDE</sequence>
<dbReference type="SUPFAM" id="SSF54001">
    <property type="entry name" value="Cysteine proteinases"/>
    <property type="match status" value="1"/>
</dbReference>
<evidence type="ECO:0000313" key="1">
    <source>
        <dbReference type="EMBL" id="VFQ70492.1"/>
    </source>
</evidence>
<dbReference type="EMBL" id="OOIL02000901">
    <property type="protein sequence ID" value="VFQ70492.1"/>
    <property type="molecule type" value="Genomic_DNA"/>
</dbReference>
<organism evidence="1 2">
    <name type="scientific">Cuscuta campestris</name>
    <dbReference type="NCBI Taxonomy" id="132261"/>
    <lineage>
        <taxon>Eukaryota</taxon>
        <taxon>Viridiplantae</taxon>
        <taxon>Streptophyta</taxon>
        <taxon>Embryophyta</taxon>
        <taxon>Tracheophyta</taxon>
        <taxon>Spermatophyta</taxon>
        <taxon>Magnoliopsida</taxon>
        <taxon>eudicotyledons</taxon>
        <taxon>Gunneridae</taxon>
        <taxon>Pentapetalae</taxon>
        <taxon>asterids</taxon>
        <taxon>lamiids</taxon>
        <taxon>Solanales</taxon>
        <taxon>Convolvulaceae</taxon>
        <taxon>Cuscuteae</taxon>
        <taxon>Cuscuta</taxon>
        <taxon>Cuscuta subgen. Grammica</taxon>
        <taxon>Cuscuta sect. Cleistogrammica</taxon>
    </lineage>
</organism>
<keyword evidence="2" id="KW-1185">Reference proteome</keyword>
<dbReference type="OrthoDB" id="1680482at2759"/>
<dbReference type="Proteomes" id="UP000595140">
    <property type="component" value="Unassembled WGS sequence"/>
</dbReference>
<name>A0A484L2G0_9ASTE</name>
<gene>
    <name evidence="1" type="ORF">CCAM_LOCUS12268</name>
</gene>
<evidence type="ECO:0008006" key="3">
    <source>
        <dbReference type="Google" id="ProtNLM"/>
    </source>
</evidence>
<evidence type="ECO:0000313" key="2">
    <source>
        <dbReference type="Proteomes" id="UP000595140"/>
    </source>
</evidence>
<proteinExistence type="predicted"/>
<dbReference type="Gene3D" id="3.40.395.10">
    <property type="entry name" value="Adenoviral Proteinase, Chain A"/>
    <property type="match status" value="1"/>
</dbReference>